<keyword evidence="2" id="KW-0378">Hydrolase</keyword>
<proteinExistence type="predicted"/>
<accession>A0ABS4WH54</accession>
<evidence type="ECO:0000313" key="3">
    <source>
        <dbReference type="Proteomes" id="UP000766570"/>
    </source>
</evidence>
<dbReference type="InterPro" id="IPR008136">
    <property type="entry name" value="CinA_C"/>
</dbReference>
<dbReference type="SUPFAM" id="SSF142433">
    <property type="entry name" value="CinA-like"/>
    <property type="match status" value="1"/>
</dbReference>
<dbReference type="EMBL" id="JAGIOE010000001">
    <property type="protein sequence ID" value="MBP2375540.1"/>
    <property type="molecule type" value="Genomic_DNA"/>
</dbReference>
<dbReference type="NCBIfam" id="TIGR00199">
    <property type="entry name" value="PncC_domain"/>
    <property type="match status" value="1"/>
</dbReference>
<name>A0ABS4WH54_9MICC</name>
<sequence length="170" mass="16918">MTPPPEPLELQALARTVVATAKARGMTLATAESLTAGMIAATLAEVPGASAALAGGVVSYSSAVKANVLGVEATLLAERGSVDGEVARQMAQGARRVCGADVAVSATGVAGPEAHDGKPVGTVFLGWASGSGSGFTEHHFTGDRAQIRTLSTVSALELLSSHLSPSSHTA</sequence>
<protein>
    <submittedName>
        <fullName evidence="2">Nicotinamide-nucleotide amidase</fullName>
        <ecNumber evidence="2">3.5.1.42</ecNumber>
    </submittedName>
</protein>
<dbReference type="EC" id="3.5.1.42" evidence="2"/>
<dbReference type="InterPro" id="IPR036653">
    <property type="entry name" value="CinA-like_C"/>
</dbReference>
<dbReference type="Gene3D" id="3.90.950.20">
    <property type="entry name" value="CinA-like"/>
    <property type="match status" value="1"/>
</dbReference>
<dbReference type="Proteomes" id="UP000766570">
    <property type="component" value="Unassembled WGS sequence"/>
</dbReference>
<dbReference type="GO" id="GO:0019159">
    <property type="term" value="F:nicotinamide-nucleotide amidase activity"/>
    <property type="evidence" value="ECO:0007669"/>
    <property type="project" value="UniProtKB-EC"/>
</dbReference>
<keyword evidence="3" id="KW-1185">Reference proteome</keyword>
<gene>
    <name evidence="2" type="ORF">JOF46_003452</name>
</gene>
<feature type="domain" description="CinA C-terminal" evidence="1">
    <location>
        <begin position="11"/>
        <end position="161"/>
    </location>
</feature>
<organism evidence="2 3">
    <name type="scientific">Paeniglutamicibacter psychrophenolicus</name>
    <dbReference type="NCBI Taxonomy" id="257454"/>
    <lineage>
        <taxon>Bacteria</taxon>
        <taxon>Bacillati</taxon>
        <taxon>Actinomycetota</taxon>
        <taxon>Actinomycetes</taxon>
        <taxon>Micrococcales</taxon>
        <taxon>Micrococcaceae</taxon>
        <taxon>Paeniglutamicibacter</taxon>
    </lineage>
</organism>
<evidence type="ECO:0000259" key="1">
    <source>
        <dbReference type="Pfam" id="PF02464"/>
    </source>
</evidence>
<dbReference type="RefSeq" id="WP_209909338.1">
    <property type="nucleotide sequence ID" value="NZ_BAAAMI010000013.1"/>
</dbReference>
<dbReference type="Pfam" id="PF02464">
    <property type="entry name" value="CinA"/>
    <property type="match status" value="1"/>
</dbReference>
<reference evidence="2 3" key="1">
    <citation type="submission" date="2021-03" db="EMBL/GenBank/DDBJ databases">
        <title>Sequencing the genomes of 1000 actinobacteria strains.</title>
        <authorList>
            <person name="Klenk H.-P."/>
        </authorList>
    </citation>
    <scope>NUCLEOTIDE SEQUENCE [LARGE SCALE GENOMIC DNA]</scope>
    <source>
        <strain evidence="2 3">DSM 15454</strain>
    </source>
</reference>
<comment type="caution">
    <text evidence="2">The sequence shown here is derived from an EMBL/GenBank/DDBJ whole genome shotgun (WGS) entry which is preliminary data.</text>
</comment>
<evidence type="ECO:0000313" key="2">
    <source>
        <dbReference type="EMBL" id="MBP2375540.1"/>
    </source>
</evidence>